<proteinExistence type="predicted"/>
<reference evidence="8 9" key="1">
    <citation type="submission" date="2022-12" db="EMBL/GenBank/DDBJ databases">
        <title>Chromosome-level genome of Tegillarca granosa.</title>
        <authorList>
            <person name="Kim J."/>
        </authorList>
    </citation>
    <scope>NUCLEOTIDE SEQUENCE [LARGE SCALE GENOMIC DNA]</scope>
    <source>
        <strain evidence="8">Teg-2019</strain>
        <tissue evidence="8">Adductor muscle</tissue>
    </source>
</reference>
<feature type="compositionally biased region" description="Basic and acidic residues" evidence="6">
    <location>
        <begin position="892"/>
        <end position="904"/>
    </location>
</feature>
<feature type="repeat" description="WD" evidence="5">
    <location>
        <begin position="107"/>
        <end position="148"/>
    </location>
</feature>
<evidence type="ECO:0000256" key="1">
    <source>
        <dbReference type="ARBA" id="ARBA00004604"/>
    </source>
</evidence>
<dbReference type="PANTHER" id="PTHR19854">
    <property type="entry name" value="TRANSDUCIN BETA-LIKE 3"/>
    <property type="match status" value="1"/>
</dbReference>
<dbReference type="PROSITE" id="PS50294">
    <property type="entry name" value="WD_REPEATS_REGION"/>
    <property type="match status" value="8"/>
</dbReference>
<evidence type="ECO:0000256" key="4">
    <source>
        <dbReference type="ARBA" id="ARBA00023242"/>
    </source>
</evidence>
<feature type="region of interest" description="Disordered" evidence="6">
    <location>
        <begin position="820"/>
        <end position="914"/>
    </location>
</feature>
<dbReference type="PANTHER" id="PTHR19854:SF15">
    <property type="entry name" value="TRANSDUCIN BETA-LIKE PROTEIN 3"/>
    <property type="match status" value="1"/>
</dbReference>
<feature type="compositionally biased region" description="Acidic residues" evidence="6">
    <location>
        <begin position="857"/>
        <end position="887"/>
    </location>
</feature>
<dbReference type="CDD" id="cd00200">
    <property type="entry name" value="WD40"/>
    <property type="match status" value="2"/>
</dbReference>
<feature type="repeat" description="WD" evidence="5">
    <location>
        <begin position="386"/>
        <end position="420"/>
    </location>
</feature>
<dbReference type="InterPro" id="IPR020472">
    <property type="entry name" value="WD40_PAC1"/>
</dbReference>
<feature type="repeat" description="WD" evidence="5">
    <location>
        <begin position="193"/>
        <end position="234"/>
    </location>
</feature>
<dbReference type="Gene3D" id="2.130.10.10">
    <property type="entry name" value="YVTN repeat-like/Quinoprotein amine dehydrogenase"/>
    <property type="match status" value="4"/>
</dbReference>
<comment type="subcellular location">
    <subcellularLocation>
        <location evidence="1">Nucleus</location>
        <location evidence="1">Nucleolus</location>
    </subcellularLocation>
</comment>
<evidence type="ECO:0000313" key="9">
    <source>
        <dbReference type="Proteomes" id="UP001217089"/>
    </source>
</evidence>
<feature type="domain" description="U3 small nucleolar RNA-associated protein 13 C-terminal" evidence="7">
    <location>
        <begin position="663"/>
        <end position="797"/>
    </location>
</feature>
<keyword evidence="3" id="KW-0677">Repeat</keyword>
<dbReference type="PROSITE" id="PS00678">
    <property type="entry name" value="WD_REPEATS_1"/>
    <property type="match status" value="4"/>
</dbReference>
<comment type="caution">
    <text evidence="8">The sequence shown here is derived from an EMBL/GenBank/DDBJ whole genome shotgun (WGS) entry which is preliminary data.</text>
</comment>
<dbReference type="PROSITE" id="PS50082">
    <property type="entry name" value="WD_REPEATS_2"/>
    <property type="match status" value="9"/>
</dbReference>
<dbReference type="Pfam" id="PF00400">
    <property type="entry name" value="WD40"/>
    <property type="match status" value="9"/>
</dbReference>
<name>A0ABQ9FMR4_TEGGR</name>
<dbReference type="InterPro" id="IPR015943">
    <property type="entry name" value="WD40/YVTN_repeat-like_dom_sf"/>
</dbReference>
<organism evidence="8 9">
    <name type="scientific">Tegillarca granosa</name>
    <name type="common">Malaysian cockle</name>
    <name type="synonym">Anadara granosa</name>
    <dbReference type="NCBI Taxonomy" id="220873"/>
    <lineage>
        <taxon>Eukaryota</taxon>
        <taxon>Metazoa</taxon>
        <taxon>Spiralia</taxon>
        <taxon>Lophotrochozoa</taxon>
        <taxon>Mollusca</taxon>
        <taxon>Bivalvia</taxon>
        <taxon>Autobranchia</taxon>
        <taxon>Pteriomorphia</taxon>
        <taxon>Arcoida</taxon>
        <taxon>Arcoidea</taxon>
        <taxon>Arcidae</taxon>
        <taxon>Tegillarca</taxon>
    </lineage>
</organism>
<dbReference type="SUPFAM" id="SSF50978">
    <property type="entry name" value="WD40 repeat-like"/>
    <property type="match status" value="2"/>
</dbReference>
<dbReference type="EMBL" id="JARBDR010000214">
    <property type="protein sequence ID" value="KAJ8318545.1"/>
    <property type="molecule type" value="Genomic_DNA"/>
</dbReference>
<feature type="compositionally biased region" description="Low complexity" evidence="6">
    <location>
        <begin position="821"/>
        <end position="834"/>
    </location>
</feature>
<dbReference type="PRINTS" id="PR00320">
    <property type="entry name" value="GPROTEINBRPT"/>
</dbReference>
<feature type="repeat" description="WD" evidence="5">
    <location>
        <begin position="568"/>
        <end position="609"/>
    </location>
</feature>
<feature type="repeat" description="WD" evidence="5">
    <location>
        <begin position="526"/>
        <end position="567"/>
    </location>
</feature>
<sequence>MHDFICTSNMTHLKSNFGVQTKHEAFYTGGKIQISKDGECMFCGCGNKIQVVDIKSGEIQSTIGQVEDEEITGFTLTPDDKYLVLATQNLLLRQWNWEDKVLIRTWKAVHVSPISTMSFDPTSTLLATGGTDSTIKLWDIEKQYCTHNLKGHQGVVSVAEFHPDIQRLQLISAAEDYKVRIWDLKTSRCIAEIEVHYSIVTSLSFSMDGNTMYSCGRDSVVVVWNIKELKVIKTIPVFEALESVVLLPEKTKYPNLNMKNDRSYVMTAGSKGVLKIWDVDKAKCVFSQKEAVGKVKETDMETDATEQNIIQAFYTPCLNTVTVVTFDHNISVFNLDDLQLKKQFCGYTDEVLDIQFLGENDSHIVVATNSERLQVYELSTWDCQILQGHTDIILSVCVHKTTDLIASSSKDNSIRLWNFNASTGKVYCVAVGYGHTHAVGSTVFNCLSRSFLVSGGQDSTLKMWTVPKDLNDEEVIHLHSTITEKAHEKDINSIAVAPNDKFVATGSQDRLAKLWKAEDLSLIGVLRGHKRGIWCVQFSPVDQVLATSSGDGTIKIWSLSDFTCVKTFEGHDSSVLKVNFLCRGMQLLSCGSDGLVKLWTIKSNECIKTLDEHQDKIWALAINKNENIAVTGGADSTIILWKDITKEEKEEKQQQQEEFILKEQELCNLIQQKKYLKAIGLAITLEQPYRVLSLFKDVLSEENGSVELENTLSKLRLDQIDALLRFSTIWNTNSKHCHEAQFVVSTVLKSYPASEIAKFPNSKSNLEGLLPYTERHLQRMNRLIQQATFVDYTWKCMRTVAGDSTSYLPVIDTDSGIAEVNKSQSDGQNSSGSSDENDENESDKISSDNDNVVSAAMDDDEEDNDSDDDDDDDDDDDESMDTSDDFEASTYVEDKQPSDKENHRKTINLSKGSKHEKKLNVKKDYFQCREDGNYIKLDCAHTFTARMCLRDNTIHV</sequence>
<dbReference type="SMART" id="SM00320">
    <property type="entry name" value="WD40"/>
    <property type="match status" value="12"/>
</dbReference>
<dbReference type="Pfam" id="PF08625">
    <property type="entry name" value="Utp13"/>
    <property type="match status" value="1"/>
</dbReference>
<dbReference type="Proteomes" id="UP001217089">
    <property type="component" value="Unassembled WGS sequence"/>
</dbReference>
<protein>
    <recommendedName>
        <fullName evidence="7">U3 small nucleolar RNA-associated protein 13 C-terminal domain-containing protein</fullName>
    </recommendedName>
</protein>
<feature type="repeat" description="WD" evidence="5">
    <location>
        <begin position="149"/>
        <end position="192"/>
    </location>
</feature>
<keyword evidence="9" id="KW-1185">Reference proteome</keyword>
<evidence type="ECO:0000313" key="8">
    <source>
        <dbReference type="EMBL" id="KAJ8318545.1"/>
    </source>
</evidence>
<keyword evidence="2 5" id="KW-0853">WD repeat</keyword>
<evidence type="ECO:0000259" key="7">
    <source>
        <dbReference type="Pfam" id="PF08625"/>
    </source>
</evidence>
<keyword evidence="4" id="KW-0539">Nucleus</keyword>
<dbReference type="InterPro" id="IPR019775">
    <property type="entry name" value="WD40_repeat_CS"/>
</dbReference>
<dbReference type="InterPro" id="IPR036322">
    <property type="entry name" value="WD40_repeat_dom_sf"/>
</dbReference>
<evidence type="ECO:0000256" key="6">
    <source>
        <dbReference type="SAM" id="MobiDB-lite"/>
    </source>
</evidence>
<evidence type="ECO:0000256" key="2">
    <source>
        <dbReference type="ARBA" id="ARBA00022574"/>
    </source>
</evidence>
<gene>
    <name evidence="8" type="ORF">KUTeg_003636</name>
</gene>
<evidence type="ECO:0000256" key="5">
    <source>
        <dbReference type="PROSITE-ProRule" id="PRU00221"/>
    </source>
</evidence>
<evidence type="ECO:0000256" key="3">
    <source>
        <dbReference type="ARBA" id="ARBA00022737"/>
    </source>
</evidence>
<dbReference type="InterPro" id="IPR013934">
    <property type="entry name" value="Utp13_C"/>
</dbReference>
<accession>A0ABQ9FMR4</accession>
<feature type="repeat" description="WD" evidence="5">
    <location>
        <begin position="610"/>
        <end position="642"/>
    </location>
</feature>
<feature type="repeat" description="WD" evidence="5">
    <location>
        <begin position="432"/>
        <end position="466"/>
    </location>
</feature>
<dbReference type="InterPro" id="IPR001680">
    <property type="entry name" value="WD40_rpt"/>
</dbReference>
<feature type="repeat" description="WD" evidence="5">
    <location>
        <begin position="484"/>
        <end position="525"/>
    </location>
</feature>